<protein>
    <submittedName>
        <fullName evidence="2">XRE family transcriptional regulator</fullName>
    </submittedName>
</protein>
<dbReference type="GO" id="GO:0003677">
    <property type="term" value="F:DNA binding"/>
    <property type="evidence" value="ECO:0007669"/>
    <property type="project" value="InterPro"/>
</dbReference>
<keyword evidence="3" id="KW-1185">Reference proteome</keyword>
<name>A0A418IPQ6_STAXY</name>
<gene>
    <name evidence="2" type="ORF">BU097_05525</name>
</gene>
<proteinExistence type="predicted"/>
<dbReference type="SMART" id="SM00530">
    <property type="entry name" value="HTH_XRE"/>
    <property type="match status" value="1"/>
</dbReference>
<reference evidence="2 3" key="1">
    <citation type="journal article" date="2016" name="Front. Microbiol.">
        <title>Comprehensive Phylogenetic Analysis of Bovine Non-aureus Staphylococci Species Based on Whole-Genome Sequencing.</title>
        <authorList>
            <person name="Naushad S."/>
            <person name="Barkema H.W."/>
            <person name="Luby C."/>
            <person name="Condas L.A."/>
            <person name="Nobrega D.B."/>
            <person name="Carson D.A."/>
            <person name="De Buck J."/>
        </authorList>
    </citation>
    <scope>NUCLEOTIDE SEQUENCE [LARGE SCALE GENOMIC DNA]</scope>
    <source>
        <strain evidence="2 3">SNUC 102</strain>
    </source>
</reference>
<evidence type="ECO:0000313" key="2">
    <source>
        <dbReference type="EMBL" id="RIN11417.1"/>
    </source>
</evidence>
<dbReference type="InterPro" id="IPR001387">
    <property type="entry name" value="Cro/C1-type_HTH"/>
</dbReference>
<dbReference type="Gene3D" id="1.10.260.40">
    <property type="entry name" value="lambda repressor-like DNA-binding domains"/>
    <property type="match status" value="1"/>
</dbReference>
<dbReference type="CDD" id="cd00093">
    <property type="entry name" value="HTH_XRE"/>
    <property type="match status" value="1"/>
</dbReference>
<dbReference type="AlphaFoldDB" id="A0A418IPQ6"/>
<evidence type="ECO:0000313" key="3">
    <source>
        <dbReference type="Proteomes" id="UP000285567"/>
    </source>
</evidence>
<comment type="caution">
    <text evidence="2">The sequence shown here is derived from an EMBL/GenBank/DDBJ whole genome shotgun (WGS) entry which is preliminary data.</text>
</comment>
<dbReference type="InterPro" id="IPR010982">
    <property type="entry name" value="Lambda_DNA-bd_dom_sf"/>
</dbReference>
<accession>A0A418IPQ6</accession>
<evidence type="ECO:0000259" key="1">
    <source>
        <dbReference type="PROSITE" id="PS50943"/>
    </source>
</evidence>
<organism evidence="2 3">
    <name type="scientific">Staphylococcus xylosus</name>
    <dbReference type="NCBI Taxonomy" id="1288"/>
    <lineage>
        <taxon>Bacteria</taxon>
        <taxon>Bacillati</taxon>
        <taxon>Bacillota</taxon>
        <taxon>Bacilli</taxon>
        <taxon>Bacillales</taxon>
        <taxon>Staphylococcaceae</taxon>
        <taxon>Staphylococcus</taxon>
    </lineage>
</organism>
<sequence>MKLNLERLKQTRIDNEFSQEYMTKELGWKSRSQYSKRESGTVSIGADELIAIAKILGYSKEEVGYFFD</sequence>
<dbReference type="PROSITE" id="PS50943">
    <property type="entry name" value="HTH_CROC1"/>
    <property type="match status" value="1"/>
</dbReference>
<dbReference type="EMBL" id="QXUL01000021">
    <property type="protein sequence ID" value="RIN11417.1"/>
    <property type="molecule type" value="Genomic_DNA"/>
</dbReference>
<dbReference type="OrthoDB" id="2971638at2"/>
<feature type="domain" description="HTH cro/C1-type" evidence="1">
    <location>
        <begin position="8"/>
        <end position="63"/>
    </location>
</feature>
<dbReference type="SUPFAM" id="SSF47413">
    <property type="entry name" value="lambda repressor-like DNA-binding domains"/>
    <property type="match status" value="1"/>
</dbReference>
<dbReference type="Proteomes" id="UP000285567">
    <property type="component" value="Unassembled WGS sequence"/>
</dbReference>
<dbReference type="Pfam" id="PF01381">
    <property type="entry name" value="HTH_3"/>
    <property type="match status" value="1"/>
</dbReference>